<organism evidence="2 3">
    <name type="scientific">Tetranychus urticae</name>
    <name type="common">Two-spotted spider mite</name>
    <dbReference type="NCBI Taxonomy" id="32264"/>
    <lineage>
        <taxon>Eukaryota</taxon>
        <taxon>Metazoa</taxon>
        <taxon>Ecdysozoa</taxon>
        <taxon>Arthropoda</taxon>
        <taxon>Chelicerata</taxon>
        <taxon>Arachnida</taxon>
        <taxon>Acari</taxon>
        <taxon>Acariformes</taxon>
        <taxon>Trombidiformes</taxon>
        <taxon>Prostigmata</taxon>
        <taxon>Eleutherengona</taxon>
        <taxon>Raphignathae</taxon>
        <taxon>Tetranychoidea</taxon>
        <taxon>Tetranychidae</taxon>
        <taxon>Tetranychus</taxon>
    </lineage>
</organism>
<dbReference type="Proteomes" id="UP000015104">
    <property type="component" value="Unassembled WGS sequence"/>
</dbReference>
<dbReference type="EMBL" id="CAEY01000410">
    <property type="status" value="NOT_ANNOTATED_CDS"/>
    <property type="molecule type" value="Genomic_DNA"/>
</dbReference>
<sequence length="275" mass="27813">MNYITIHGDYGSNARFRHIQNHSSISPKTFRAPPDGIALEPGPTAGMTSGSDPTPGKALALVSFKSIAPAVEVEVAPAAPGILSACILTTGKSLATPAGKTPVPATAPTSKEAPAGTPVPALPDGETPAPVVTIGIVLTADPTPGKVPALVASKSIAPAVELEVAPAAPGTASACTLTAGKSSATPAGKTPVPTTTPTSAEAPVGAPVPYPFPYIGIFVGTPAPTPGLYWLTVSPPSCPIVDLNMTINVEKNIMVTEIDLMIALNWRISLYTRFG</sequence>
<reference evidence="3" key="1">
    <citation type="submission" date="2011-08" db="EMBL/GenBank/DDBJ databases">
        <authorList>
            <person name="Rombauts S."/>
        </authorList>
    </citation>
    <scope>NUCLEOTIDE SEQUENCE</scope>
    <source>
        <strain evidence="3">London</strain>
    </source>
</reference>
<name>T1KRL9_TETUR</name>
<dbReference type="STRING" id="32264.T1KRL9"/>
<accession>T1KRL9</accession>
<keyword evidence="3" id="KW-1185">Reference proteome</keyword>
<evidence type="ECO:0000313" key="2">
    <source>
        <dbReference type="EnsemblMetazoa" id="tetur198g00010.1"/>
    </source>
</evidence>
<protein>
    <submittedName>
        <fullName evidence="2">Uncharacterized protein</fullName>
    </submittedName>
</protein>
<evidence type="ECO:0000313" key="3">
    <source>
        <dbReference type="Proteomes" id="UP000015104"/>
    </source>
</evidence>
<evidence type="ECO:0000256" key="1">
    <source>
        <dbReference type="SAM" id="MobiDB-lite"/>
    </source>
</evidence>
<proteinExistence type="predicted"/>
<dbReference type="AlphaFoldDB" id="T1KRL9"/>
<feature type="region of interest" description="Disordered" evidence="1">
    <location>
        <begin position="180"/>
        <end position="201"/>
    </location>
</feature>
<dbReference type="EnsemblMetazoa" id="tetur198g00010.1">
    <property type="protein sequence ID" value="tetur198g00010.1"/>
    <property type="gene ID" value="tetur198g00010"/>
</dbReference>
<dbReference type="HOGENOM" id="CLU_088360_0_0_1"/>
<feature type="region of interest" description="Disordered" evidence="1">
    <location>
        <begin position="96"/>
        <end position="125"/>
    </location>
</feature>
<reference evidence="2" key="2">
    <citation type="submission" date="2015-06" db="UniProtKB">
        <authorList>
            <consortium name="EnsemblMetazoa"/>
        </authorList>
    </citation>
    <scope>IDENTIFICATION</scope>
</reference>